<dbReference type="Pfam" id="PF04893">
    <property type="entry name" value="Yip1"/>
    <property type="match status" value="1"/>
</dbReference>
<evidence type="ECO:0000313" key="7">
    <source>
        <dbReference type="EMBL" id="GGO27032.1"/>
    </source>
</evidence>
<dbReference type="OrthoDB" id="7771437at2"/>
<feature type="transmembrane region" description="Helical" evidence="5">
    <location>
        <begin position="62"/>
        <end position="84"/>
    </location>
</feature>
<evidence type="ECO:0000256" key="3">
    <source>
        <dbReference type="ARBA" id="ARBA00022989"/>
    </source>
</evidence>
<keyword evidence="4 5" id="KW-0472">Membrane</keyword>
<dbReference type="InterPro" id="IPR006977">
    <property type="entry name" value="Yip1_dom"/>
</dbReference>
<accession>A0A917YIQ3</accession>
<keyword evidence="2 5" id="KW-0812">Transmembrane</keyword>
<evidence type="ECO:0000256" key="2">
    <source>
        <dbReference type="ARBA" id="ARBA00022692"/>
    </source>
</evidence>
<feature type="transmembrane region" description="Helical" evidence="5">
    <location>
        <begin position="105"/>
        <end position="128"/>
    </location>
</feature>
<dbReference type="AlphaFoldDB" id="A0A917YIQ3"/>
<organism evidence="7 8">
    <name type="scientific">Gemmobacter aquaticus</name>
    <dbReference type="NCBI Taxonomy" id="490185"/>
    <lineage>
        <taxon>Bacteria</taxon>
        <taxon>Pseudomonadati</taxon>
        <taxon>Pseudomonadota</taxon>
        <taxon>Alphaproteobacteria</taxon>
        <taxon>Rhodobacterales</taxon>
        <taxon>Paracoccaceae</taxon>
        <taxon>Gemmobacter</taxon>
    </lineage>
</organism>
<dbReference type="EMBL" id="BMLP01000001">
    <property type="protein sequence ID" value="GGO27032.1"/>
    <property type="molecule type" value="Genomic_DNA"/>
</dbReference>
<comment type="subcellular location">
    <subcellularLocation>
        <location evidence="1">Membrane</location>
        <topology evidence="1">Multi-pass membrane protein</topology>
    </subcellularLocation>
</comment>
<feature type="domain" description="Yip1" evidence="6">
    <location>
        <begin position="9"/>
        <end position="150"/>
    </location>
</feature>
<evidence type="ECO:0000256" key="5">
    <source>
        <dbReference type="SAM" id="Phobius"/>
    </source>
</evidence>
<evidence type="ECO:0000313" key="8">
    <source>
        <dbReference type="Proteomes" id="UP000598196"/>
    </source>
</evidence>
<dbReference type="GO" id="GO:0016020">
    <property type="term" value="C:membrane"/>
    <property type="evidence" value="ECO:0007669"/>
    <property type="project" value="UniProtKB-SubCell"/>
</dbReference>
<name>A0A917YIQ3_9RHOB</name>
<feature type="transmembrane region" description="Helical" evidence="5">
    <location>
        <begin position="134"/>
        <end position="155"/>
    </location>
</feature>
<reference evidence="7 8" key="1">
    <citation type="journal article" date="2014" name="Int. J. Syst. Evol. Microbiol.">
        <title>Complete genome sequence of Corynebacterium casei LMG S-19264T (=DSM 44701T), isolated from a smear-ripened cheese.</title>
        <authorList>
            <consortium name="US DOE Joint Genome Institute (JGI-PGF)"/>
            <person name="Walter F."/>
            <person name="Albersmeier A."/>
            <person name="Kalinowski J."/>
            <person name="Ruckert C."/>
        </authorList>
    </citation>
    <scope>NUCLEOTIDE SEQUENCE [LARGE SCALE GENOMIC DNA]</scope>
    <source>
        <strain evidence="7 8">CGMCC 1.7029</strain>
    </source>
</reference>
<keyword evidence="3 5" id="KW-1133">Transmembrane helix</keyword>
<gene>
    <name evidence="7" type="ORF">GCM10010991_08350</name>
</gene>
<feature type="transmembrane region" description="Helical" evidence="5">
    <location>
        <begin position="29"/>
        <end position="50"/>
    </location>
</feature>
<evidence type="ECO:0000256" key="4">
    <source>
        <dbReference type="ARBA" id="ARBA00023136"/>
    </source>
</evidence>
<dbReference type="RefSeq" id="WP_146285408.1">
    <property type="nucleotide sequence ID" value="NZ_BMLP01000001.1"/>
</dbReference>
<sequence length="161" mass="17643">MAVTSDIVESWKRPRAVFRRHLARGRSEAFAFSLLFVFLLIALIAQYPMAARKAYEMPEAPISAQMFAIGLGLLATIPFFYGLASLSRLVSRLLGGKGDWYGARMALFWALVTITPLVLLTGLVAGMIGPGTQLRLTGAVTFLGFLVQWLTALRLSETGDF</sequence>
<evidence type="ECO:0000256" key="1">
    <source>
        <dbReference type="ARBA" id="ARBA00004141"/>
    </source>
</evidence>
<dbReference type="Proteomes" id="UP000598196">
    <property type="component" value="Unassembled WGS sequence"/>
</dbReference>
<comment type="caution">
    <text evidence="7">The sequence shown here is derived from an EMBL/GenBank/DDBJ whole genome shotgun (WGS) entry which is preliminary data.</text>
</comment>
<evidence type="ECO:0000259" key="6">
    <source>
        <dbReference type="Pfam" id="PF04893"/>
    </source>
</evidence>
<proteinExistence type="predicted"/>
<protein>
    <recommendedName>
        <fullName evidence="6">Yip1 domain-containing protein</fullName>
    </recommendedName>
</protein>
<keyword evidence="8" id="KW-1185">Reference proteome</keyword>